<feature type="transmembrane region" description="Helical" evidence="1">
    <location>
        <begin position="77"/>
        <end position="100"/>
    </location>
</feature>
<evidence type="ECO:0000313" key="2">
    <source>
        <dbReference type="EMBL" id="AFY94443.1"/>
    </source>
</evidence>
<keyword evidence="1" id="KW-1133">Transmembrane helix</keyword>
<dbReference type="AlphaFoldDB" id="K9UIG5"/>
<accession>K9UIG5</accession>
<dbReference type="EMBL" id="CP003600">
    <property type="protein sequence ID" value="AFY94443.1"/>
    <property type="molecule type" value="Genomic_DNA"/>
</dbReference>
<name>K9UIG5_CHAP6</name>
<dbReference type="eggNOG" id="ENOG502ZHV3">
    <property type="taxonomic scope" value="Bacteria"/>
</dbReference>
<evidence type="ECO:0000256" key="1">
    <source>
        <dbReference type="SAM" id="Phobius"/>
    </source>
</evidence>
<keyword evidence="1" id="KW-0812">Transmembrane</keyword>
<feature type="transmembrane region" description="Helical" evidence="1">
    <location>
        <begin position="12"/>
        <end position="29"/>
    </location>
</feature>
<dbReference type="KEGG" id="cmp:Cha6605_3451"/>
<feature type="transmembrane region" description="Helical" evidence="1">
    <location>
        <begin position="35"/>
        <end position="56"/>
    </location>
</feature>
<protein>
    <submittedName>
        <fullName evidence="2">Uncharacterized protein</fullName>
    </submittedName>
</protein>
<dbReference type="RefSeq" id="WP_015160573.1">
    <property type="nucleotide sequence ID" value="NC_019697.1"/>
</dbReference>
<proteinExistence type="predicted"/>
<sequence length="105" mass="11431">MTTRRIERLGGVFIAVMGTLLTVWNWHLALSEGRFYPIVAILGPVLAIIGIGLIIFPGYRTERLARGEDLDRSSGTALITARWWGVLAIAVGSGLINLAALKGWK</sequence>
<gene>
    <name evidence="2" type="ORF">Cha6605_3451</name>
</gene>
<dbReference type="Proteomes" id="UP000010366">
    <property type="component" value="Chromosome"/>
</dbReference>
<organism evidence="2 3">
    <name type="scientific">Chamaesiphon minutus (strain ATCC 27169 / PCC 6605)</name>
    <dbReference type="NCBI Taxonomy" id="1173020"/>
    <lineage>
        <taxon>Bacteria</taxon>
        <taxon>Bacillati</taxon>
        <taxon>Cyanobacteriota</taxon>
        <taxon>Cyanophyceae</taxon>
        <taxon>Gomontiellales</taxon>
        <taxon>Chamaesiphonaceae</taxon>
        <taxon>Chamaesiphon</taxon>
    </lineage>
</organism>
<dbReference type="HOGENOM" id="CLU_2246127_0_0_3"/>
<evidence type="ECO:0000313" key="3">
    <source>
        <dbReference type="Proteomes" id="UP000010366"/>
    </source>
</evidence>
<keyword evidence="3" id="KW-1185">Reference proteome</keyword>
<dbReference type="OrthoDB" id="582532at2"/>
<dbReference type="STRING" id="1173020.Cha6605_3451"/>
<keyword evidence="1" id="KW-0472">Membrane</keyword>
<reference evidence="2 3" key="1">
    <citation type="submission" date="2012-05" db="EMBL/GenBank/DDBJ databases">
        <title>Finished chromosome of genome of Chamaesiphon sp. PCC 6605.</title>
        <authorList>
            <consortium name="US DOE Joint Genome Institute"/>
            <person name="Gugger M."/>
            <person name="Coursin T."/>
            <person name="Rippka R."/>
            <person name="Tandeau De Marsac N."/>
            <person name="Huntemann M."/>
            <person name="Wei C.-L."/>
            <person name="Han J."/>
            <person name="Detter J.C."/>
            <person name="Han C."/>
            <person name="Tapia R."/>
            <person name="Chen A."/>
            <person name="Kyrpides N."/>
            <person name="Mavromatis K."/>
            <person name="Markowitz V."/>
            <person name="Szeto E."/>
            <person name="Ivanova N."/>
            <person name="Pagani I."/>
            <person name="Pati A."/>
            <person name="Goodwin L."/>
            <person name="Nordberg H.P."/>
            <person name="Cantor M.N."/>
            <person name="Hua S.X."/>
            <person name="Woyke T."/>
            <person name="Kerfeld C.A."/>
        </authorList>
    </citation>
    <scope>NUCLEOTIDE SEQUENCE [LARGE SCALE GENOMIC DNA]</scope>
    <source>
        <strain evidence="3">ATCC 27169 / PCC 6605</strain>
    </source>
</reference>